<evidence type="ECO:0000256" key="1">
    <source>
        <dbReference type="SAM" id="MobiDB-lite"/>
    </source>
</evidence>
<dbReference type="Proteomes" id="UP000814243">
    <property type="component" value="Unassembled WGS sequence"/>
</dbReference>
<evidence type="ECO:0000313" key="4">
    <source>
        <dbReference type="Proteomes" id="UP000814243"/>
    </source>
</evidence>
<feature type="region of interest" description="Disordered" evidence="1">
    <location>
        <begin position="277"/>
        <end position="306"/>
    </location>
</feature>
<evidence type="ECO:0000259" key="2">
    <source>
        <dbReference type="Pfam" id="PF13843"/>
    </source>
</evidence>
<name>A0A922SD82_SPOEX</name>
<dbReference type="PANTHER" id="PTHR47272:SF1">
    <property type="entry name" value="PIGGYBAC TRANSPOSABLE ELEMENT-DERIVED PROTEIN 3-LIKE"/>
    <property type="match status" value="1"/>
</dbReference>
<organism evidence="3 4">
    <name type="scientific">Spodoptera exigua</name>
    <name type="common">Beet armyworm</name>
    <name type="synonym">Noctua fulgens</name>
    <dbReference type="NCBI Taxonomy" id="7107"/>
    <lineage>
        <taxon>Eukaryota</taxon>
        <taxon>Metazoa</taxon>
        <taxon>Ecdysozoa</taxon>
        <taxon>Arthropoda</taxon>
        <taxon>Hexapoda</taxon>
        <taxon>Insecta</taxon>
        <taxon>Pterygota</taxon>
        <taxon>Neoptera</taxon>
        <taxon>Endopterygota</taxon>
        <taxon>Lepidoptera</taxon>
        <taxon>Glossata</taxon>
        <taxon>Ditrysia</taxon>
        <taxon>Noctuoidea</taxon>
        <taxon>Noctuidae</taxon>
        <taxon>Amphipyrinae</taxon>
        <taxon>Spodoptera</taxon>
    </lineage>
</organism>
<sequence length="358" mass="41083">MTNENGNDTPWPPVILLSPRTESFKSRGHRLVGLVPPENAPSDIDSRSEPENEEEIAVYRTEELSSSPCPSIDSDIERMHILDSSHTSEDHISVNGSENNPVSEFEDNLNQAQPPLTPIINNVLPPTGEGLLSDKELKKRGRGSFSQVVDNDKKIAIVKWYDNKVVTLACSYADAYPVHEIKRWSKEQKQKIGVTCPQLVRHYNQHMGGVDLCDMLIALYRTSFKSRRWYMNIFGQMLDIAVNNAWLLYRRNCNMKSLKNISLKKFRQKLAVELRQMGRSNETDAPSPVPKKTLIQNPSAPRPPESVRYDGINHWPEYTTYGRCKFCKNNKTNMHCSKCKQRLCLVTKRNCFYNFHKK</sequence>
<proteinExistence type="predicted"/>
<dbReference type="InterPro" id="IPR029526">
    <property type="entry name" value="PGBD"/>
</dbReference>
<protein>
    <recommendedName>
        <fullName evidence="2">PiggyBac transposable element-derived protein domain-containing protein</fullName>
    </recommendedName>
</protein>
<evidence type="ECO:0000313" key="3">
    <source>
        <dbReference type="EMBL" id="KAH9633902.1"/>
    </source>
</evidence>
<dbReference type="AlphaFoldDB" id="A0A922SD82"/>
<reference evidence="3" key="1">
    <citation type="journal article" date="2021" name="G3 (Bethesda)">
        <title>Genome and transcriptome analysis of the beet armyworm Spodoptera exigua reveals targets for pest control. .</title>
        <authorList>
            <person name="Simon S."/>
            <person name="Breeschoten T."/>
            <person name="Jansen H.J."/>
            <person name="Dirks R.P."/>
            <person name="Schranz M.E."/>
            <person name="Ros V.I.D."/>
        </authorList>
    </citation>
    <scope>NUCLEOTIDE SEQUENCE</scope>
    <source>
        <strain evidence="3">TB_SE_WUR_2020</strain>
    </source>
</reference>
<accession>A0A922SD82</accession>
<dbReference type="PANTHER" id="PTHR47272">
    <property type="entry name" value="DDE_TNP_1_7 DOMAIN-CONTAINING PROTEIN"/>
    <property type="match status" value="1"/>
</dbReference>
<gene>
    <name evidence="3" type="ORF">HF086_009715</name>
</gene>
<dbReference type="Pfam" id="PF13843">
    <property type="entry name" value="DDE_Tnp_1_7"/>
    <property type="match status" value="1"/>
</dbReference>
<feature type="domain" description="PiggyBac transposable element-derived protein" evidence="2">
    <location>
        <begin position="137"/>
        <end position="246"/>
    </location>
</feature>
<feature type="region of interest" description="Disordered" evidence="1">
    <location>
        <begin position="32"/>
        <end position="53"/>
    </location>
</feature>
<dbReference type="EMBL" id="JACEFF010000628">
    <property type="protein sequence ID" value="KAH9633902.1"/>
    <property type="molecule type" value="Genomic_DNA"/>
</dbReference>
<comment type="caution">
    <text evidence="3">The sequence shown here is derived from an EMBL/GenBank/DDBJ whole genome shotgun (WGS) entry which is preliminary data.</text>
</comment>